<dbReference type="GeneID" id="17325245"/>
<dbReference type="KEGG" id="ccp:CHC_T00005874001"/>
<proteinExistence type="predicted"/>
<sequence>MLCHVSYVSSLPSEVVERASSVN</sequence>
<accession>R7QGL1</accession>
<dbReference type="Proteomes" id="UP000012073">
    <property type="component" value="Unassembled WGS sequence"/>
</dbReference>
<gene>
    <name evidence="1" type="ORF">CHC_T00005874001</name>
</gene>
<protein>
    <submittedName>
        <fullName evidence="1">Uncharacterized protein</fullName>
    </submittedName>
</protein>
<keyword evidence="2" id="KW-1185">Reference proteome</keyword>
<dbReference type="Gramene" id="CDF37657">
    <property type="protein sequence ID" value="CDF37657"/>
    <property type="gene ID" value="CHC_T00005874001"/>
</dbReference>
<evidence type="ECO:0000313" key="2">
    <source>
        <dbReference type="Proteomes" id="UP000012073"/>
    </source>
</evidence>
<dbReference type="RefSeq" id="XP_005717528.1">
    <property type="nucleotide sequence ID" value="XM_005717471.1"/>
</dbReference>
<organism evidence="1 2">
    <name type="scientific">Chondrus crispus</name>
    <name type="common">Carrageen Irish moss</name>
    <name type="synonym">Polymorpha crispa</name>
    <dbReference type="NCBI Taxonomy" id="2769"/>
    <lineage>
        <taxon>Eukaryota</taxon>
        <taxon>Rhodophyta</taxon>
        <taxon>Florideophyceae</taxon>
        <taxon>Rhodymeniophycidae</taxon>
        <taxon>Gigartinales</taxon>
        <taxon>Gigartinaceae</taxon>
        <taxon>Chondrus</taxon>
    </lineage>
</organism>
<name>R7QGL1_CHOCR</name>
<evidence type="ECO:0000313" key="1">
    <source>
        <dbReference type="EMBL" id="CDF37657.1"/>
    </source>
</evidence>
<reference evidence="2" key="1">
    <citation type="journal article" date="2013" name="Proc. Natl. Acad. Sci. U.S.A.">
        <title>Genome structure and metabolic features in the red seaweed Chondrus crispus shed light on evolution of the Archaeplastida.</title>
        <authorList>
            <person name="Collen J."/>
            <person name="Porcel B."/>
            <person name="Carre W."/>
            <person name="Ball S.G."/>
            <person name="Chaparro C."/>
            <person name="Tonon T."/>
            <person name="Barbeyron T."/>
            <person name="Michel G."/>
            <person name="Noel B."/>
            <person name="Valentin K."/>
            <person name="Elias M."/>
            <person name="Artiguenave F."/>
            <person name="Arun A."/>
            <person name="Aury J.M."/>
            <person name="Barbosa-Neto J.F."/>
            <person name="Bothwell J.H."/>
            <person name="Bouget F.Y."/>
            <person name="Brillet L."/>
            <person name="Cabello-Hurtado F."/>
            <person name="Capella-Gutierrez S."/>
            <person name="Charrier B."/>
            <person name="Cladiere L."/>
            <person name="Cock J.M."/>
            <person name="Coelho S.M."/>
            <person name="Colleoni C."/>
            <person name="Czjzek M."/>
            <person name="Da Silva C."/>
            <person name="Delage L."/>
            <person name="Denoeud F."/>
            <person name="Deschamps P."/>
            <person name="Dittami S.M."/>
            <person name="Gabaldon T."/>
            <person name="Gachon C.M."/>
            <person name="Groisillier A."/>
            <person name="Herve C."/>
            <person name="Jabbari K."/>
            <person name="Katinka M."/>
            <person name="Kloareg B."/>
            <person name="Kowalczyk N."/>
            <person name="Labadie K."/>
            <person name="Leblanc C."/>
            <person name="Lopez P.J."/>
            <person name="McLachlan D.H."/>
            <person name="Meslet-Cladiere L."/>
            <person name="Moustafa A."/>
            <person name="Nehr Z."/>
            <person name="Nyvall Collen P."/>
            <person name="Panaud O."/>
            <person name="Partensky F."/>
            <person name="Poulain J."/>
            <person name="Rensing S.A."/>
            <person name="Rousvoal S."/>
            <person name="Samson G."/>
            <person name="Symeonidi A."/>
            <person name="Weissenbach J."/>
            <person name="Zambounis A."/>
            <person name="Wincker P."/>
            <person name="Boyen C."/>
        </authorList>
    </citation>
    <scope>NUCLEOTIDE SEQUENCE [LARGE SCALE GENOMIC DNA]</scope>
    <source>
        <strain evidence="2">cv. Stackhouse</strain>
    </source>
</reference>
<dbReference type="AlphaFoldDB" id="R7QGL1"/>
<dbReference type="EMBL" id="HG001858">
    <property type="protein sequence ID" value="CDF37657.1"/>
    <property type="molecule type" value="Genomic_DNA"/>
</dbReference>